<evidence type="ECO:0000259" key="1">
    <source>
        <dbReference type="Pfam" id="PF24096"/>
    </source>
</evidence>
<reference evidence="2 3" key="1">
    <citation type="submission" date="2023-06" db="EMBL/GenBank/DDBJ databases">
        <title>Alkalimonas sp., MEB004 an alkaliphilic bacterium isolated from Lonar Lake, India.</title>
        <authorList>
            <person name="Joshi A."/>
            <person name="Thite S."/>
        </authorList>
    </citation>
    <scope>NUCLEOTIDE SEQUENCE [LARGE SCALE GENOMIC DNA]</scope>
    <source>
        <strain evidence="2 3">MEB004</strain>
    </source>
</reference>
<dbReference type="InterPro" id="IPR055803">
    <property type="entry name" value="DUF7379"/>
</dbReference>
<feature type="domain" description="DUF7379" evidence="1">
    <location>
        <begin position="296"/>
        <end position="432"/>
    </location>
</feature>
<dbReference type="Pfam" id="PF24096">
    <property type="entry name" value="DUF7379"/>
    <property type="match status" value="1"/>
</dbReference>
<accession>A0ABU7JKU4</accession>
<sequence length="563" mass="62916">MRLRISPRNMLTSNKDGESFLPLGEYTSKKRLTRKDLRFIQRQSAKRNRKKGIWGTLGSWDHQPFLLKGTLLCSSHGSVASSVAHSGESTLQEIQAIREGRPQYLNQPGQPDSEPVIERYLSLEQATLPDCGQGFTADEIPMLRLTVFVAADEGALVFYQRMSKKKKGDMLADPTDTSIEYLLPEPTDDQHQCHQRDRLHYRIPAYPATGLVLSEEGGALPPRLSTQTDDDIAATKLVLKVLIFKRQNSTSADILRRVADRVGLVKHNLLLWQNQQQGYYFTDVTAEDIDFDRKTLLLLHGTFSSTRGTYGNLFEKPVAGSNQVFLEQLLAQTDFEQILAFDHDTLFSTLEQNAAQLQDILGKRCFSQPVTALGFSRGALLLKYLAVHCPNLNIQHGVTVAAANEVGYLTLPRTLATFCSAMRLLTLGSAPLTMLNALAQHSERALQQLPGLQMMSKLNTENQALRAQGPLTTTLVTVSGTFDSSLIREQRLLRRIGARTLHALISALLVSWRHDWVVTETAQQIIAPCQPHPVKQPTQVKSRHTSYFGQQLSESDLFNALYP</sequence>
<dbReference type="InterPro" id="IPR029058">
    <property type="entry name" value="AB_hydrolase_fold"/>
</dbReference>
<proteinExistence type="predicted"/>
<organism evidence="2 3">
    <name type="scientific">Alkalimonas mucilaginosa</name>
    <dbReference type="NCBI Taxonomy" id="3057676"/>
    <lineage>
        <taxon>Bacteria</taxon>
        <taxon>Pseudomonadati</taxon>
        <taxon>Pseudomonadota</taxon>
        <taxon>Gammaproteobacteria</taxon>
        <taxon>Alkalimonas</taxon>
    </lineage>
</organism>
<name>A0ABU7JKU4_9GAMM</name>
<dbReference type="Proteomes" id="UP001339167">
    <property type="component" value="Unassembled WGS sequence"/>
</dbReference>
<protein>
    <recommendedName>
        <fullName evidence="1">DUF7379 domain-containing protein</fullName>
    </recommendedName>
</protein>
<keyword evidence="3" id="KW-1185">Reference proteome</keyword>
<evidence type="ECO:0000313" key="3">
    <source>
        <dbReference type="Proteomes" id="UP001339167"/>
    </source>
</evidence>
<dbReference type="SUPFAM" id="SSF53474">
    <property type="entry name" value="alpha/beta-Hydrolases"/>
    <property type="match status" value="1"/>
</dbReference>
<gene>
    <name evidence="2" type="ORF">QWF21_15970</name>
</gene>
<dbReference type="Gene3D" id="3.40.50.1820">
    <property type="entry name" value="alpha/beta hydrolase"/>
    <property type="match status" value="1"/>
</dbReference>
<comment type="caution">
    <text evidence="2">The sequence shown here is derived from an EMBL/GenBank/DDBJ whole genome shotgun (WGS) entry which is preliminary data.</text>
</comment>
<dbReference type="EMBL" id="JAUGZK010000016">
    <property type="protein sequence ID" value="MEE2025735.1"/>
    <property type="molecule type" value="Genomic_DNA"/>
</dbReference>
<dbReference type="RefSeq" id="WP_330089047.1">
    <property type="nucleotide sequence ID" value="NZ_JAUGZK010000016.1"/>
</dbReference>
<evidence type="ECO:0000313" key="2">
    <source>
        <dbReference type="EMBL" id="MEE2025735.1"/>
    </source>
</evidence>